<dbReference type="Gene3D" id="1.10.530.40">
    <property type="match status" value="1"/>
</dbReference>
<evidence type="ECO:0000256" key="4">
    <source>
        <dbReference type="SAM" id="MobiDB-lite"/>
    </source>
</evidence>
<gene>
    <name evidence="5" type="ORF">SDC9_141232</name>
</gene>
<proteinExistence type="predicted"/>
<dbReference type="GO" id="GO:0031640">
    <property type="term" value="P:killing of cells of another organism"/>
    <property type="evidence" value="ECO:0007669"/>
    <property type="project" value="UniProtKB-KW"/>
</dbReference>
<dbReference type="InterPro" id="IPR023347">
    <property type="entry name" value="Lysozyme_dom_sf"/>
</dbReference>
<comment type="caution">
    <text evidence="5">The sequence shown here is derived from an EMBL/GenBank/DDBJ whole genome shotgun (WGS) entry which is preliminary data.</text>
</comment>
<evidence type="ECO:0000256" key="2">
    <source>
        <dbReference type="ARBA" id="ARBA00022638"/>
    </source>
</evidence>
<reference evidence="5" key="1">
    <citation type="submission" date="2019-08" db="EMBL/GenBank/DDBJ databases">
        <authorList>
            <person name="Kucharzyk K."/>
            <person name="Murdoch R.W."/>
            <person name="Higgins S."/>
            <person name="Loffler F."/>
        </authorList>
    </citation>
    <scope>NUCLEOTIDE SEQUENCE</scope>
</reference>
<dbReference type="Pfam" id="PF00959">
    <property type="entry name" value="Phage_lysozyme"/>
    <property type="match status" value="1"/>
</dbReference>
<evidence type="ECO:0000256" key="1">
    <source>
        <dbReference type="ARBA" id="ARBA00022529"/>
    </source>
</evidence>
<name>A0A645DXU1_9ZZZZ</name>
<keyword evidence="2" id="KW-0081">Bacteriolytic enzyme</keyword>
<evidence type="ECO:0000256" key="3">
    <source>
        <dbReference type="ARBA" id="ARBA00023200"/>
    </source>
</evidence>
<accession>A0A645DXU1</accession>
<protein>
    <recommendedName>
        <fullName evidence="6">Lysozyme</fullName>
    </recommendedName>
</protein>
<dbReference type="AlphaFoldDB" id="A0A645DXU1"/>
<organism evidence="5">
    <name type="scientific">bioreactor metagenome</name>
    <dbReference type="NCBI Taxonomy" id="1076179"/>
    <lineage>
        <taxon>unclassified sequences</taxon>
        <taxon>metagenomes</taxon>
        <taxon>ecological metagenomes</taxon>
    </lineage>
</organism>
<dbReference type="InterPro" id="IPR002196">
    <property type="entry name" value="Glyco_hydro_24"/>
</dbReference>
<dbReference type="CDD" id="cd00737">
    <property type="entry name" value="lyz_endolysin_autolysin"/>
    <property type="match status" value="1"/>
</dbReference>
<dbReference type="PANTHER" id="PTHR38107:SF3">
    <property type="entry name" value="LYSOZYME RRRD-RELATED"/>
    <property type="match status" value="1"/>
</dbReference>
<dbReference type="GO" id="GO:0042742">
    <property type="term" value="P:defense response to bacterium"/>
    <property type="evidence" value="ECO:0007669"/>
    <property type="project" value="UniProtKB-KW"/>
</dbReference>
<dbReference type="GO" id="GO:0003796">
    <property type="term" value="F:lysozyme activity"/>
    <property type="evidence" value="ECO:0007669"/>
    <property type="project" value="InterPro"/>
</dbReference>
<dbReference type="PANTHER" id="PTHR38107">
    <property type="match status" value="1"/>
</dbReference>
<evidence type="ECO:0000313" key="5">
    <source>
        <dbReference type="EMBL" id="MPM94089.1"/>
    </source>
</evidence>
<sequence>MITSTVPIGKVPNVGGGSGGGSGDCWQNGQLSPKGFRFIKGFEGFAPIEYQDSGGYWTIAYGVTKHGEPDIYAQLVGMQPVPEEKGAQISYDLKTKRYGIPILDSVKGLGCSSQSQFDALLSVAYNSGNGSITGSNSLTNAIAKNPNDESTIRPVWENFKVTSNGILLPGLVARRKQECNLYFGQEAEMRPIGLINTSGGISGTVTDNNGDGWLPDG</sequence>
<feature type="compositionally biased region" description="Gly residues" evidence="4">
    <location>
        <begin position="14"/>
        <end position="23"/>
    </location>
</feature>
<keyword evidence="1" id="KW-0929">Antimicrobial</keyword>
<keyword evidence="3" id="KW-1035">Host cytoplasm</keyword>
<dbReference type="InterPro" id="IPR023346">
    <property type="entry name" value="Lysozyme-like_dom_sf"/>
</dbReference>
<evidence type="ECO:0008006" key="6">
    <source>
        <dbReference type="Google" id="ProtNLM"/>
    </source>
</evidence>
<dbReference type="SUPFAM" id="SSF53955">
    <property type="entry name" value="Lysozyme-like"/>
    <property type="match status" value="1"/>
</dbReference>
<dbReference type="GO" id="GO:0016998">
    <property type="term" value="P:cell wall macromolecule catabolic process"/>
    <property type="evidence" value="ECO:0007669"/>
    <property type="project" value="InterPro"/>
</dbReference>
<dbReference type="EMBL" id="VSSQ01040783">
    <property type="protein sequence ID" value="MPM94089.1"/>
    <property type="molecule type" value="Genomic_DNA"/>
</dbReference>
<dbReference type="InterPro" id="IPR051018">
    <property type="entry name" value="Bacteriophage_GH24"/>
</dbReference>
<dbReference type="GO" id="GO:0009253">
    <property type="term" value="P:peptidoglycan catabolic process"/>
    <property type="evidence" value="ECO:0007669"/>
    <property type="project" value="InterPro"/>
</dbReference>
<dbReference type="InterPro" id="IPR033907">
    <property type="entry name" value="Endolysin_autolysin"/>
</dbReference>
<feature type="region of interest" description="Disordered" evidence="4">
    <location>
        <begin position="1"/>
        <end position="24"/>
    </location>
</feature>